<feature type="region of interest" description="Disordered" evidence="1">
    <location>
        <begin position="488"/>
        <end position="512"/>
    </location>
</feature>
<dbReference type="RefSeq" id="WP_181242660.1">
    <property type="nucleotide sequence ID" value="NZ_CP023315.3"/>
</dbReference>
<proteinExistence type="predicted"/>
<reference evidence="4" key="1">
    <citation type="submission" date="2017-09" db="EMBL/GenBank/DDBJ databases">
        <title>Genome evolution observed in wild isolates of Caulobacter crescentus.</title>
        <authorList>
            <person name="Ely B."/>
            <person name="Wilson K."/>
            <person name="Scott D."/>
        </authorList>
    </citation>
    <scope>NUCLEOTIDE SEQUENCE [LARGE SCALE GENOMIC DNA]</scope>
    <source>
        <strain evidence="4">CB13b1a</strain>
    </source>
</reference>
<organism evidence="3 4">
    <name type="scientific">Caulobacter vibrioides</name>
    <name type="common">Caulobacter crescentus</name>
    <dbReference type="NCBI Taxonomy" id="155892"/>
    <lineage>
        <taxon>Bacteria</taxon>
        <taxon>Pseudomonadati</taxon>
        <taxon>Pseudomonadota</taxon>
        <taxon>Alphaproteobacteria</taxon>
        <taxon>Caulobacterales</taxon>
        <taxon>Caulobacteraceae</taxon>
        <taxon>Caulobacter</taxon>
    </lineage>
</organism>
<protein>
    <recommendedName>
        <fullName evidence="2">Bacteriophage tail tape measure N-terminal domain-containing protein</fullName>
    </recommendedName>
</protein>
<evidence type="ECO:0000256" key="1">
    <source>
        <dbReference type="SAM" id="MobiDB-lite"/>
    </source>
</evidence>
<evidence type="ECO:0000313" key="3">
    <source>
        <dbReference type="EMBL" id="ATC34110.2"/>
    </source>
</evidence>
<name>A0A290N0A2_CAUVI</name>
<dbReference type="Proteomes" id="UP000217311">
    <property type="component" value="Chromosome"/>
</dbReference>
<feature type="domain" description="Bacteriophage tail tape measure N-terminal" evidence="2">
    <location>
        <begin position="118"/>
        <end position="303"/>
    </location>
</feature>
<evidence type="ECO:0000313" key="4">
    <source>
        <dbReference type="Proteomes" id="UP000217311"/>
    </source>
</evidence>
<dbReference type="EMBL" id="CP023315">
    <property type="protein sequence ID" value="ATC34110.2"/>
    <property type="molecule type" value="Genomic_DNA"/>
</dbReference>
<dbReference type="InterPro" id="IPR009628">
    <property type="entry name" value="Phage_tape_measure_N"/>
</dbReference>
<dbReference type="Pfam" id="PF06791">
    <property type="entry name" value="TMP_2"/>
    <property type="match status" value="1"/>
</dbReference>
<accession>A0A290N0A2</accession>
<sequence length="801" mass="85963">MTTRQISYRLKADGKAELQRDARDVGDALQNAGDRGAEAFGRTARSLQNNGELTDRQITKYKALANAAREAERAEEAQRRVNEALGVGRGTGFKASDFMTGDELGGKALTRGQRAGRLNLARQGADVFTTGMMGMDPALIAIQQGPQILDAMAQAGIKATPAVIALGAAVTATGAAVIALGAAGAQYENQQVKVNASVAGFGAALQISAAQLDGYARAGADAGDVSVTSATNMAMAYIDTGKVGGQVLGDLIGLTKRYALTTKQDIDAATQDLAKHFSTGSKGAEELNDRLHFLNAAELEHIKNLYDSGRETEAQQRMIDGLNRRLVDATTATSGWDYVLQGLGRTAEDVWRKVGRAIAVAMGGGTDQEKLKQLLDQRNMARIKGWSTQEIDQEIGTVRGRISAQVAEQARVAANVRDTDRAAISARYRDPKVQALQDKQNELTKYLGLGGDRGDTTAKAIQADIDALKKGYGSAADMATKLEAAHNKALREGSRADRKRESDARKAEREAEEAIRLDGMRADHAVDNLRRIAQARGDESTLDYLERQGRLQDEINRYLREGFNLTQATANARAQITAEMSAEAEARAKGLSNPDGFVSADARIAAALKDANIKPFSAMDEYIERFRLSTRSAFEDGLMSGIMSGNFWDAFRDRLKYAAADALARSFATNLFGSDEPGGKPGKLVALASKLLPKFAFATGTDYAPGGLSLVGEYGPEIVDLPRGAGVRTAAATQSMLQSLAGRAANASPGEVVNFHYSPTYRLQGTAEEIRAIRVEIDRDRKAFKENAVAAYIDAKNRRRV</sequence>
<evidence type="ECO:0000259" key="2">
    <source>
        <dbReference type="Pfam" id="PF06791"/>
    </source>
</evidence>
<dbReference type="AlphaFoldDB" id="A0A290N0A2"/>
<gene>
    <name evidence="3" type="ORF">CA606_18220</name>
</gene>